<dbReference type="AlphaFoldDB" id="A0A8C4WI10"/>
<dbReference type="GeneTree" id="ENSGT00960000192061"/>
<keyword evidence="2" id="KW-1185">Reference proteome</keyword>
<reference evidence="1" key="1">
    <citation type="submission" date="2025-08" db="UniProtKB">
        <authorList>
            <consortium name="Ensembl"/>
        </authorList>
    </citation>
    <scope>IDENTIFICATION</scope>
</reference>
<sequence>MAANPLAEQLDAVLSGRVWEVQEKYDTAPEPCHPVRVQKTAYCIVLAVLDNAARFLIMSPESENRHSHGTVVTGVVRYLCARYAKIHMSVHALTCRL</sequence>
<dbReference type="Ensembl" id="ENSGEVT00005016641.1">
    <property type="protein sequence ID" value="ENSGEVP00005015838.1"/>
    <property type="gene ID" value="ENSGEVG00005011273.1"/>
</dbReference>
<reference evidence="1" key="2">
    <citation type="submission" date="2025-09" db="UniProtKB">
        <authorList>
            <consortium name="Ensembl"/>
        </authorList>
    </citation>
    <scope>IDENTIFICATION</scope>
</reference>
<evidence type="ECO:0000313" key="1">
    <source>
        <dbReference type="Ensembl" id="ENSGEVP00005015838.1"/>
    </source>
</evidence>
<protein>
    <submittedName>
        <fullName evidence="1">Uncharacterized protein</fullName>
    </submittedName>
</protein>
<organism evidence="1 2">
    <name type="scientific">Gopherus evgoodei</name>
    <name type="common">Goodes thornscrub tortoise</name>
    <dbReference type="NCBI Taxonomy" id="1825980"/>
    <lineage>
        <taxon>Eukaryota</taxon>
        <taxon>Metazoa</taxon>
        <taxon>Chordata</taxon>
        <taxon>Craniata</taxon>
        <taxon>Vertebrata</taxon>
        <taxon>Euteleostomi</taxon>
        <taxon>Archelosauria</taxon>
        <taxon>Testudinata</taxon>
        <taxon>Testudines</taxon>
        <taxon>Cryptodira</taxon>
        <taxon>Durocryptodira</taxon>
        <taxon>Testudinoidea</taxon>
        <taxon>Testudinidae</taxon>
        <taxon>Gopherus</taxon>
    </lineage>
</organism>
<accession>A0A8C4WI10</accession>
<evidence type="ECO:0000313" key="2">
    <source>
        <dbReference type="Proteomes" id="UP000694390"/>
    </source>
</evidence>
<proteinExistence type="predicted"/>
<dbReference type="Proteomes" id="UP000694390">
    <property type="component" value="Unassembled WGS sequence"/>
</dbReference>
<name>A0A8C4WI10_9SAUR</name>
<dbReference type="OrthoDB" id="10005910at2759"/>